<comment type="caution">
    <text evidence="1">The sequence shown here is derived from an EMBL/GenBank/DDBJ whole genome shotgun (WGS) entry which is preliminary data.</text>
</comment>
<organism evidence="1 2">
    <name type="scientific">Gracilibacillus pellucidus</name>
    <dbReference type="NCBI Taxonomy" id="3095368"/>
    <lineage>
        <taxon>Bacteria</taxon>
        <taxon>Bacillati</taxon>
        <taxon>Bacillota</taxon>
        <taxon>Bacilli</taxon>
        <taxon>Bacillales</taxon>
        <taxon>Bacillaceae</taxon>
        <taxon>Gracilibacillus</taxon>
    </lineage>
</organism>
<keyword evidence="1" id="KW-0418">Kinase</keyword>
<dbReference type="EMBL" id="JAWZSR010000004">
    <property type="protein sequence ID" value="MDX8046044.1"/>
    <property type="molecule type" value="Genomic_DNA"/>
</dbReference>
<sequence>MSQTNYRILVINPMVEGTKLSLFENDQCLYEQMLAIDDVHLKKEVMEQRTYRKRAIMDRIQAIGIDVASIDAVCGRGGLLRPIEGGTYLVNQRMVEDLQNNINGIHVSNLGAMLAYDIAKDWNIQAYIVDPVVVDEMMEIAKRTGLPNVKRKSIFHALNQKSVARSLAKQLHANYEDLTLVVAHMGGGLTVGIHQYGKVVDVNNGFDGDGPFSFERAGSLPNEALVQLGYHSGMSMEELQYKLINESGIKAYLGIERNTDLHLLFKSQRERVEEVFEILAYQVAKEIGKISTVAAGKVNAIALTGELAKFDYLTQKIIEQVSWIADTYVYPGENVMLALAQGTLRVLQGIEKVKQYK</sequence>
<protein>
    <submittedName>
        <fullName evidence="1">Butyrate kinase</fullName>
        <ecNumber evidence="1">2.7.2.7</ecNumber>
    </submittedName>
</protein>
<name>A0ACC6M504_9BACI</name>
<evidence type="ECO:0000313" key="2">
    <source>
        <dbReference type="Proteomes" id="UP001277972"/>
    </source>
</evidence>
<evidence type="ECO:0000313" key="1">
    <source>
        <dbReference type="EMBL" id="MDX8046044.1"/>
    </source>
</evidence>
<dbReference type="EC" id="2.7.2.7" evidence="1"/>
<keyword evidence="2" id="KW-1185">Reference proteome</keyword>
<dbReference type="Proteomes" id="UP001277972">
    <property type="component" value="Unassembled WGS sequence"/>
</dbReference>
<proteinExistence type="predicted"/>
<keyword evidence="1" id="KW-0808">Transferase</keyword>
<gene>
    <name evidence="1" type="primary">buk</name>
    <name evidence="1" type="ORF">SH601_08585</name>
</gene>
<accession>A0ACC6M504</accession>
<reference evidence="1" key="1">
    <citation type="submission" date="2023-11" db="EMBL/GenBank/DDBJ databases">
        <title>Gracilibacillus pellucida a moderately halophilic bacterium isolated from saline soil in Xinjiang province.</title>
        <authorList>
            <person name="Zhang Z."/>
            <person name="Tan F."/>
            <person name="Wang Y."/>
            <person name="Xia M."/>
        </authorList>
    </citation>
    <scope>NUCLEOTIDE SEQUENCE</scope>
    <source>
        <strain evidence="1">S3-1-1</strain>
    </source>
</reference>